<dbReference type="GO" id="GO:0003995">
    <property type="term" value="F:acyl-CoA dehydrogenase activity"/>
    <property type="evidence" value="ECO:0007669"/>
    <property type="project" value="InterPro"/>
</dbReference>
<evidence type="ECO:0000256" key="15">
    <source>
        <dbReference type="ARBA" id="ARBA00049140"/>
    </source>
</evidence>
<evidence type="ECO:0000256" key="7">
    <source>
        <dbReference type="ARBA" id="ARBA00022827"/>
    </source>
</evidence>
<dbReference type="InterPro" id="IPR009075">
    <property type="entry name" value="AcylCo_DH/oxidase_C"/>
</dbReference>
<dbReference type="SUPFAM" id="SSF47203">
    <property type="entry name" value="Acyl-CoA dehydrogenase C-terminal domain-like"/>
    <property type="match status" value="1"/>
</dbReference>
<dbReference type="InterPro" id="IPR006089">
    <property type="entry name" value="Acyl-CoA_DH_CS"/>
</dbReference>
<dbReference type="Gene3D" id="2.40.110.10">
    <property type="entry name" value="Butyryl-CoA Dehydrogenase, subunit A, domain 2"/>
    <property type="match status" value="1"/>
</dbReference>
<keyword evidence="4" id="KW-0597">Phosphoprotein</keyword>
<dbReference type="GO" id="GO:0006631">
    <property type="term" value="P:fatty acid metabolic process"/>
    <property type="evidence" value="ECO:0007669"/>
    <property type="project" value="UniProtKB-ARBA"/>
</dbReference>
<sequence length="575" mass="62922">MNLNKLIVLSRSVKLGRNLFAARGACLHHFQSRRFIRSSASSLAYAKDLFLGKVNKAEVFPYPEISKEELEEINQLVQPVEKFFNEDVDSVKIDHEAVIPPETLNGLKELGLFGIQIPEEYGGLGLSNTMYARLGEITSLDGAIAVTLAAHQAIGLKGILIAGNDAQKAKYLPKLATGEHIAAFCLTEPGSGSDAASIQTRAKLTEDGKHFLLNGTKFWISNGGWADIMTVFARTEVVDKDGQKKDKITAFIVERAFGGITSGKPEDKLGIRGSNTCEITFEDTKVPIENVIGEVGGGFKVAMNILNNGRFSMGSAGAGMIKRLIELTSEYACTRKQFSRSLSEFGMIQDKFATMTLNAFVMESMAYLTAGMMDRPGVPDCSLEAAMVKVFSSEGSWICVSEALQVLGGLGFTKNYPYERYLRDCRILQIFEVQRNMIIFFSQIRKTAIQKEMKKGNVGVVFEILGKKLKDSVVRTVDFGLTGKDGVVHPSLTTIVEEQLVLKKVADVLINLYAMTAVLSRTSRSISIGLRNHDHEDCGCCSVTNNAVLLRSGLVPGGILIHSSRAVLILHERNN</sequence>
<dbReference type="Gene3D" id="1.10.540.10">
    <property type="entry name" value="Acyl-CoA dehydrogenase/oxidase, N-terminal domain"/>
    <property type="match status" value="1"/>
</dbReference>
<dbReference type="InterPro" id="IPR046373">
    <property type="entry name" value="Acyl-CoA_Oxase/DH_mid-dom_sf"/>
</dbReference>
<comment type="catalytic activity">
    <reaction evidence="15">
        <text>eicosanoyl-CoA + oxidized [electron-transfer flavoprotein] + H(+) = (2E)-eicosenoyl-CoA + reduced [electron-transfer flavoprotein]</text>
        <dbReference type="Rhea" id="RHEA:47236"/>
        <dbReference type="Rhea" id="RHEA-COMP:10685"/>
        <dbReference type="Rhea" id="RHEA-COMP:10686"/>
        <dbReference type="ChEBI" id="CHEBI:15378"/>
        <dbReference type="ChEBI" id="CHEBI:57380"/>
        <dbReference type="ChEBI" id="CHEBI:57692"/>
        <dbReference type="ChEBI" id="CHEBI:58307"/>
        <dbReference type="ChEBI" id="CHEBI:74691"/>
    </reaction>
    <physiologicalReaction direction="left-to-right" evidence="15">
        <dbReference type="Rhea" id="RHEA:47237"/>
    </physiologicalReaction>
</comment>
<comment type="catalytic activity">
    <reaction evidence="14">
        <text>tetradecanoyl-CoA + oxidized [electron-transfer flavoprotein] + H(+) = (2E)-tetradecenoyl-CoA + reduced [electron-transfer flavoprotein]</text>
        <dbReference type="Rhea" id="RHEA:47316"/>
        <dbReference type="Rhea" id="RHEA-COMP:10685"/>
        <dbReference type="Rhea" id="RHEA-COMP:10686"/>
        <dbReference type="ChEBI" id="CHEBI:15378"/>
        <dbReference type="ChEBI" id="CHEBI:57385"/>
        <dbReference type="ChEBI" id="CHEBI:57692"/>
        <dbReference type="ChEBI" id="CHEBI:58307"/>
        <dbReference type="ChEBI" id="CHEBI:61405"/>
    </reaction>
    <physiologicalReaction direction="left-to-right" evidence="14">
        <dbReference type="Rhea" id="RHEA:47317"/>
    </physiologicalReaction>
</comment>
<dbReference type="Proteomes" id="UP000694701">
    <property type="component" value="Unplaced"/>
</dbReference>
<organism evidence="22 23">
    <name type="scientific">Cyprinus carpio</name>
    <name type="common">Common carp</name>
    <dbReference type="NCBI Taxonomy" id="7962"/>
    <lineage>
        <taxon>Eukaryota</taxon>
        <taxon>Metazoa</taxon>
        <taxon>Chordata</taxon>
        <taxon>Craniata</taxon>
        <taxon>Vertebrata</taxon>
        <taxon>Euteleostomi</taxon>
        <taxon>Actinopterygii</taxon>
        <taxon>Neopterygii</taxon>
        <taxon>Teleostei</taxon>
        <taxon>Ostariophysi</taxon>
        <taxon>Cypriniformes</taxon>
        <taxon>Cyprinidae</taxon>
        <taxon>Cyprininae</taxon>
        <taxon>Cyprinus</taxon>
    </lineage>
</organism>
<comment type="catalytic activity">
    <reaction evidence="13">
        <text>oxidized [electron-transfer flavoprotein] + hexadecanoyl-CoA + H(+) = (2E)-hexadecenoyl-CoA + reduced [electron-transfer flavoprotein]</text>
        <dbReference type="Rhea" id="RHEA:43448"/>
        <dbReference type="Rhea" id="RHEA-COMP:10685"/>
        <dbReference type="Rhea" id="RHEA-COMP:10686"/>
        <dbReference type="ChEBI" id="CHEBI:15378"/>
        <dbReference type="ChEBI" id="CHEBI:57379"/>
        <dbReference type="ChEBI" id="CHEBI:57692"/>
        <dbReference type="ChEBI" id="CHEBI:58307"/>
        <dbReference type="ChEBI" id="CHEBI:61526"/>
    </reaction>
    <physiologicalReaction direction="left-to-right" evidence="13">
        <dbReference type="Rhea" id="RHEA:43449"/>
    </physiologicalReaction>
</comment>
<dbReference type="InterPro" id="IPR009100">
    <property type="entry name" value="AcylCoA_DH/oxidase_NM_dom_sf"/>
</dbReference>
<evidence type="ECO:0000256" key="14">
    <source>
        <dbReference type="ARBA" id="ARBA00049038"/>
    </source>
</evidence>
<keyword evidence="11" id="KW-0496">Mitochondrion</keyword>
<comment type="similarity">
    <text evidence="3 17">Belongs to the acyl-CoA dehydrogenase family.</text>
</comment>
<evidence type="ECO:0000256" key="1">
    <source>
        <dbReference type="ARBA" id="ARBA00001974"/>
    </source>
</evidence>
<evidence type="ECO:0000256" key="8">
    <source>
        <dbReference type="ARBA" id="ARBA00022946"/>
    </source>
</evidence>
<name>A0A8C2J6J4_CYPCA</name>
<dbReference type="PANTHER" id="PTHR43884:SF9">
    <property type="entry name" value="COMPLEX I ASSEMBLY FACTOR ACAD9, MITOCHONDRIAL"/>
    <property type="match status" value="1"/>
</dbReference>
<dbReference type="PANTHER" id="PTHR43884">
    <property type="entry name" value="ACYL-COA DEHYDROGENASE"/>
    <property type="match status" value="1"/>
</dbReference>
<evidence type="ECO:0000259" key="19">
    <source>
        <dbReference type="Pfam" id="PF02770"/>
    </source>
</evidence>
<dbReference type="AlphaFoldDB" id="A0A8C2J6J4"/>
<feature type="domain" description="Acyl-CoA dehydrogenase/oxidase N-terminal" evidence="20">
    <location>
        <begin position="71"/>
        <end position="179"/>
    </location>
</feature>
<dbReference type="PROSITE" id="PS00072">
    <property type="entry name" value="ACYL_COA_DH_1"/>
    <property type="match status" value="1"/>
</dbReference>
<dbReference type="Gene3D" id="1.20.140.10">
    <property type="entry name" value="Butyryl-CoA Dehydrogenase, subunit A, domain 3"/>
    <property type="match status" value="2"/>
</dbReference>
<dbReference type="InterPro" id="IPR049448">
    <property type="entry name" value="ACAD9/ACADV-like_C"/>
</dbReference>
<dbReference type="GO" id="GO:0005743">
    <property type="term" value="C:mitochondrial inner membrane"/>
    <property type="evidence" value="ECO:0007669"/>
    <property type="project" value="UniProtKB-SubCell"/>
</dbReference>
<evidence type="ECO:0000256" key="3">
    <source>
        <dbReference type="ARBA" id="ARBA00009347"/>
    </source>
</evidence>
<dbReference type="Pfam" id="PF02771">
    <property type="entry name" value="Acyl-CoA_dh_N"/>
    <property type="match status" value="1"/>
</dbReference>
<evidence type="ECO:0000256" key="5">
    <source>
        <dbReference type="ARBA" id="ARBA00022630"/>
    </source>
</evidence>
<comment type="catalytic activity">
    <reaction evidence="16">
        <text>octadecanoyl-CoA + oxidized [electron-transfer flavoprotein] + H(+) = (2E)-octadecenoyl-CoA + reduced [electron-transfer flavoprotein]</text>
        <dbReference type="Rhea" id="RHEA:47240"/>
        <dbReference type="Rhea" id="RHEA-COMP:10685"/>
        <dbReference type="Rhea" id="RHEA-COMP:10686"/>
        <dbReference type="ChEBI" id="CHEBI:15378"/>
        <dbReference type="ChEBI" id="CHEBI:57394"/>
        <dbReference type="ChEBI" id="CHEBI:57692"/>
        <dbReference type="ChEBI" id="CHEBI:58307"/>
        <dbReference type="ChEBI" id="CHEBI:71412"/>
    </reaction>
    <physiologicalReaction direction="left-to-right" evidence="16">
        <dbReference type="Rhea" id="RHEA:47241"/>
    </physiologicalReaction>
</comment>
<dbReference type="InterPro" id="IPR013786">
    <property type="entry name" value="AcylCoA_DH/ox_N"/>
</dbReference>
<dbReference type="Pfam" id="PF21343">
    <property type="entry name" value="ACAD9-ACADV_C"/>
    <property type="match status" value="1"/>
</dbReference>
<evidence type="ECO:0000256" key="9">
    <source>
        <dbReference type="ARBA" id="ARBA00022990"/>
    </source>
</evidence>
<dbReference type="Ensembl" id="ENSCCRT00020097228.1">
    <property type="protein sequence ID" value="ENSCCRP00020088937.1"/>
    <property type="gene ID" value="ENSCCRG00020040726.1"/>
</dbReference>
<evidence type="ECO:0000256" key="2">
    <source>
        <dbReference type="ARBA" id="ARBA00004637"/>
    </source>
</evidence>
<dbReference type="FunFam" id="2.40.110.10:FF:000006">
    <property type="entry name" value="very long-chain specific acyl-CoA dehydrogenase, mitochondrial"/>
    <property type="match status" value="1"/>
</dbReference>
<keyword evidence="9" id="KW-0007">Acetylation</keyword>
<evidence type="ECO:0000256" key="12">
    <source>
        <dbReference type="ARBA" id="ARBA00023136"/>
    </source>
</evidence>
<comment type="cofactor">
    <cofactor evidence="1 17">
        <name>FAD</name>
        <dbReference type="ChEBI" id="CHEBI:57692"/>
    </cofactor>
</comment>
<evidence type="ECO:0000259" key="21">
    <source>
        <dbReference type="Pfam" id="PF21343"/>
    </source>
</evidence>
<proteinExistence type="inferred from homology"/>
<evidence type="ECO:0000313" key="23">
    <source>
        <dbReference type="Proteomes" id="UP000694701"/>
    </source>
</evidence>
<feature type="domain" description="ACAD9/ACADV-like C-terminal" evidence="21">
    <location>
        <begin position="494"/>
        <end position="540"/>
    </location>
</feature>
<evidence type="ECO:0000256" key="6">
    <source>
        <dbReference type="ARBA" id="ARBA00022792"/>
    </source>
</evidence>
<reference evidence="22" key="1">
    <citation type="submission" date="2025-08" db="UniProtKB">
        <authorList>
            <consortium name="Ensembl"/>
        </authorList>
    </citation>
    <scope>IDENTIFICATION</scope>
</reference>
<evidence type="ECO:0000259" key="20">
    <source>
        <dbReference type="Pfam" id="PF02771"/>
    </source>
</evidence>
<dbReference type="InterPro" id="IPR006091">
    <property type="entry name" value="Acyl-CoA_Oxase/DH_mid-dom"/>
</dbReference>
<keyword evidence="8" id="KW-0809">Transit peptide</keyword>
<dbReference type="GO" id="GO:0050660">
    <property type="term" value="F:flavin adenine dinucleotide binding"/>
    <property type="evidence" value="ECO:0007669"/>
    <property type="project" value="InterPro"/>
</dbReference>
<keyword evidence="7 17" id="KW-0274">FAD</keyword>
<comment type="subcellular location">
    <subcellularLocation>
        <location evidence="2">Mitochondrion inner membrane</location>
        <topology evidence="2">Peripheral membrane protein</topology>
    </subcellularLocation>
</comment>
<keyword evidence="5 17" id="KW-0285">Flavoprotein</keyword>
<keyword evidence="6" id="KW-0999">Mitochondrion inner membrane</keyword>
<dbReference type="InterPro" id="IPR036250">
    <property type="entry name" value="AcylCo_DH-like_C"/>
</dbReference>
<evidence type="ECO:0000256" key="13">
    <source>
        <dbReference type="ARBA" id="ARBA00047916"/>
    </source>
</evidence>
<evidence type="ECO:0000256" key="16">
    <source>
        <dbReference type="ARBA" id="ARBA00049224"/>
    </source>
</evidence>
<evidence type="ECO:0000256" key="10">
    <source>
        <dbReference type="ARBA" id="ARBA00023002"/>
    </source>
</evidence>
<feature type="domain" description="Acyl-CoA dehydrogenase/oxidase C-terminal" evidence="18">
    <location>
        <begin position="296"/>
        <end position="432"/>
    </location>
</feature>
<protein>
    <submittedName>
        <fullName evidence="22">Acyl-CoA dehydrogenase family, member 9</fullName>
    </submittedName>
</protein>
<evidence type="ECO:0000256" key="4">
    <source>
        <dbReference type="ARBA" id="ARBA00022553"/>
    </source>
</evidence>
<dbReference type="Pfam" id="PF02770">
    <property type="entry name" value="Acyl-CoA_dh_M"/>
    <property type="match status" value="1"/>
</dbReference>
<evidence type="ECO:0000259" key="18">
    <source>
        <dbReference type="Pfam" id="PF00441"/>
    </source>
</evidence>
<dbReference type="PROSITE" id="PS00073">
    <property type="entry name" value="ACYL_COA_DH_2"/>
    <property type="match status" value="1"/>
</dbReference>
<feature type="domain" description="Acyl-CoA oxidase/dehydrogenase middle" evidence="19">
    <location>
        <begin position="183"/>
        <end position="283"/>
    </location>
</feature>
<dbReference type="InterPro" id="IPR037069">
    <property type="entry name" value="AcylCoA_DH/ox_N_sf"/>
</dbReference>
<keyword evidence="12" id="KW-0472">Membrane</keyword>
<dbReference type="FunFam" id="1.10.540.10:FF:000001">
    <property type="entry name" value="Very long-chain-specific acyl-CoA dehydrogenase, mitochondrial"/>
    <property type="match status" value="1"/>
</dbReference>
<dbReference type="FunFam" id="1.20.140.10:FF:000008">
    <property type="entry name" value="acyl-CoA dehydrogenase family member 9, mitochondrial"/>
    <property type="match status" value="1"/>
</dbReference>
<dbReference type="Pfam" id="PF00441">
    <property type="entry name" value="Acyl-CoA_dh_1"/>
    <property type="match status" value="1"/>
</dbReference>
<evidence type="ECO:0000256" key="17">
    <source>
        <dbReference type="RuleBase" id="RU362125"/>
    </source>
</evidence>
<evidence type="ECO:0000313" key="22">
    <source>
        <dbReference type="Ensembl" id="ENSCCRP00020088937.1"/>
    </source>
</evidence>
<keyword evidence="10 17" id="KW-0560">Oxidoreductase</keyword>
<accession>A0A8C2J6J4</accession>
<dbReference type="SUPFAM" id="SSF56645">
    <property type="entry name" value="Acyl-CoA dehydrogenase NM domain-like"/>
    <property type="match status" value="1"/>
</dbReference>
<evidence type="ECO:0000256" key="11">
    <source>
        <dbReference type="ARBA" id="ARBA00023128"/>
    </source>
</evidence>